<evidence type="ECO:0000313" key="3">
    <source>
        <dbReference type="Proteomes" id="UP000244335"/>
    </source>
</evidence>
<proteinExistence type="predicted"/>
<dbReference type="Proteomes" id="UP000244335">
    <property type="component" value="Unassembled WGS sequence"/>
</dbReference>
<reference evidence="2 3" key="1">
    <citation type="submission" date="2018-04" db="EMBL/GenBank/DDBJ databases">
        <authorList>
            <person name="Hagen T."/>
        </authorList>
    </citation>
    <scope>NUCLEOTIDE SEQUENCE [LARGE SCALE GENOMIC DNA]</scope>
    <source>
        <strain evidence="2 3">TPD7009</strain>
    </source>
</reference>
<feature type="compositionally biased region" description="Basic and acidic residues" evidence="1">
    <location>
        <begin position="70"/>
        <end position="90"/>
    </location>
</feature>
<name>A0AA92C5D7_RHIRH</name>
<feature type="region of interest" description="Disordered" evidence="1">
    <location>
        <begin position="67"/>
        <end position="97"/>
    </location>
</feature>
<sequence length="164" mass="18775">MDDRLKNLIEAGKQVQSKIENDRNAARSAADQVQAERSRLFKLWEQKVVRGLDAEIKKLNETLRGNGLPELKKVEQPEPRRVGPQDDKVEYSYPRGSEHTFGPPIRVFLTKKNSYVEIAAYKNVNATPGKPDKEATVDLDQLNEKELSYQIMEIVTDLRKPDQN</sequence>
<accession>A0AA92C5D7</accession>
<dbReference type="AlphaFoldDB" id="A0AA92C5D7"/>
<protein>
    <submittedName>
        <fullName evidence="2">Uncharacterized protein</fullName>
    </submittedName>
</protein>
<gene>
    <name evidence="2" type="ORF">DC430_00330</name>
</gene>
<dbReference type="RefSeq" id="WP_116493663.1">
    <property type="nucleotide sequence ID" value="NZ_QDFR01000001.1"/>
</dbReference>
<evidence type="ECO:0000256" key="1">
    <source>
        <dbReference type="SAM" id="MobiDB-lite"/>
    </source>
</evidence>
<evidence type="ECO:0000313" key="2">
    <source>
        <dbReference type="EMBL" id="PVE56296.1"/>
    </source>
</evidence>
<dbReference type="EMBL" id="QDFR01000001">
    <property type="protein sequence ID" value="PVE56296.1"/>
    <property type="molecule type" value="Genomic_DNA"/>
</dbReference>
<comment type="caution">
    <text evidence="2">The sequence shown here is derived from an EMBL/GenBank/DDBJ whole genome shotgun (WGS) entry which is preliminary data.</text>
</comment>
<organism evidence="2 3">
    <name type="scientific">Rhizobium rhizogenes</name>
    <name type="common">Agrobacterium rhizogenes</name>
    <dbReference type="NCBI Taxonomy" id="359"/>
    <lineage>
        <taxon>Bacteria</taxon>
        <taxon>Pseudomonadati</taxon>
        <taxon>Pseudomonadota</taxon>
        <taxon>Alphaproteobacteria</taxon>
        <taxon>Hyphomicrobiales</taxon>
        <taxon>Rhizobiaceae</taxon>
        <taxon>Rhizobium/Agrobacterium group</taxon>
        <taxon>Rhizobium</taxon>
    </lineage>
</organism>